<dbReference type="RefSeq" id="WP_345334628.1">
    <property type="nucleotide sequence ID" value="NZ_BAABJZ010000018.1"/>
</dbReference>
<protein>
    <submittedName>
        <fullName evidence="1">DUF2750 domain-containing protein</fullName>
    </submittedName>
</protein>
<sequence length="116" mass="12958">MSNASPEQQAFVDAVVETRKIWVLSADSEYVVCDSVEFENTDVMPLFSSQDAAQALCVEDWADYKAVSVVLDEFFEQWIPSLDEDNVMVGLDWNDALEGPECDPFTLAKLLADKEA</sequence>
<proteinExistence type="predicted"/>
<evidence type="ECO:0000313" key="1">
    <source>
        <dbReference type="EMBL" id="GAA4880928.1"/>
    </source>
</evidence>
<dbReference type="EMBL" id="BAABJZ010000018">
    <property type="protein sequence ID" value="GAA4880928.1"/>
    <property type="molecule type" value="Genomic_DNA"/>
</dbReference>
<dbReference type="InterPro" id="IPR021284">
    <property type="entry name" value="DUF2750"/>
</dbReference>
<dbReference type="Pfam" id="PF11042">
    <property type="entry name" value="DUF2750"/>
    <property type="match status" value="1"/>
</dbReference>
<organism evidence="1 2">
    <name type="scientific">Ferrimonas pelagia</name>
    <dbReference type="NCBI Taxonomy" id="1177826"/>
    <lineage>
        <taxon>Bacteria</taxon>
        <taxon>Pseudomonadati</taxon>
        <taxon>Pseudomonadota</taxon>
        <taxon>Gammaproteobacteria</taxon>
        <taxon>Alteromonadales</taxon>
        <taxon>Ferrimonadaceae</taxon>
        <taxon>Ferrimonas</taxon>
    </lineage>
</organism>
<keyword evidence="2" id="KW-1185">Reference proteome</keyword>
<evidence type="ECO:0000313" key="2">
    <source>
        <dbReference type="Proteomes" id="UP001499988"/>
    </source>
</evidence>
<dbReference type="Proteomes" id="UP001499988">
    <property type="component" value="Unassembled WGS sequence"/>
</dbReference>
<comment type="caution">
    <text evidence="1">The sequence shown here is derived from an EMBL/GenBank/DDBJ whole genome shotgun (WGS) entry which is preliminary data.</text>
</comment>
<name>A0ABP9EMB1_9GAMM</name>
<reference evidence="2" key="1">
    <citation type="journal article" date="2019" name="Int. J. Syst. Evol. Microbiol.">
        <title>The Global Catalogue of Microorganisms (GCM) 10K type strain sequencing project: providing services to taxonomists for standard genome sequencing and annotation.</title>
        <authorList>
            <consortium name="The Broad Institute Genomics Platform"/>
            <consortium name="The Broad Institute Genome Sequencing Center for Infectious Disease"/>
            <person name="Wu L."/>
            <person name="Ma J."/>
        </authorList>
    </citation>
    <scope>NUCLEOTIDE SEQUENCE [LARGE SCALE GENOMIC DNA]</scope>
    <source>
        <strain evidence="2">JCM 18401</strain>
    </source>
</reference>
<accession>A0ABP9EMB1</accession>
<gene>
    <name evidence="1" type="ORF">GCM10023333_13920</name>
</gene>